<dbReference type="AlphaFoldDB" id="A0AAW2H6Q9"/>
<name>A0AAW2H6Q9_9NEOP</name>
<evidence type="ECO:0000313" key="1">
    <source>
        <dbReference type="EMBL" id="KAL0263989.1"/>
    </source>
</evidence>
<protein>
    <recommendedName>
        <fullName evidence="2">Defective in cullin neddylation protein</fullName>
    </recommendedName>
</protein>
<proteinExistence type="predicted"/>
<accession>A0AAW2H6Q9</accession>
<dbReference type="Pfam" id="PF17021">
    <property type="entry name" value="Mei5_like"/>
    <property type="match status" value="1"/>
</dbReference>
<comment type="caution">
    <text evidence="1">The sequence shown here is derived from an EMBL/GenBank/DDBJ whole genome shotgun (WGS) entry which is preliminary data.</text>
</comment>
<dbReference type="InterPro" id="IPR031509">
    <property type="entry name" value="Mei5-like"/>
</dbReference>
<reference evidence="1" key="1">
    <citation type="journal article" date="2024" name="Gigascience">
        <title>Chromosome-level genome of the poultry shaft louse Menopon gallinae provides insight into the host-switching and adaptive evolution of parasitic lice.</title>
        <authorList>
            <person name="Xu Y."/>
            <person name="Ma L."/>
            <person name="Liu S."/>
            <person name="Liang Y."/>
            <person name="Liu Q."/>
            <person name="He Z."/>
            <person name="Tian L."/>
            <person name="Duan Y."/>
            <person name="Cai W."/>
            <person name="Li H."/>
            <person name="Song F."/>
        </authorList>
    </citation>
    <scope>NUCLEOTIDE SEQUENCE</scope>
    <source>
        <strain evidence="1">Cailab_2023a</strain>
    </source>
</reference>
<gene>
    <name evidence="1" type="ORF">PYX00_011014</name>
</gene>
<sequence>MAAFCTHISDDEDLYDKFVVDGRTFYRRRQGGGAAIATRDKTPPKRQKRYSDQFKDPVFEQKDTLRKLHMIMAFREKNGDLDAITDMWRECICECIHVLCDEYGFSSTDIFKTFGLGKYGFDCEDFGIDRDEFIEHECDLVGAETASRSCRLLVLTLHSIRATWMLSRICFAGISTYEPF</sequence>
<organism evidence="1">
    <name type="scientific">Menopon gallinae</name>
    <name type="common">poultry shaft louse</name>
    <dbReference type="NCBI Taxonomy" id="328185"/>
    <lineage>
        <taxon>Eukaryota</taxon>
        <taxon>Metazoa</taxon>
        <taxon>Ecdysozoa</taxon>
        <taxon>Arthropoda</taxon>
        <taxon>Hexapoda</taxon>
        <taxon>Insecta</taxon>
        <taxon>Pterygota</taxon>
        <taxon>Neoptera</taxon>
        <taxon>Paraneoptera</taxon>
        <taxon>Psocodea</taxon>
        <taxon>Troctomorpha</taxon>
        <taxon>Phthiraptera</taxon>
        <taxon>Amblycera</taxon>
        <taxon>Menoponidae</taxon>
        <taxon>Menopon</taxon>
    </lineage>
</organism>
<evidence type="ECO:0008006" key="2">
    <source>
        <dbReference type="Google" id="ProtNLM"/>
    </source>
</evidence>
<dbReference type="EMBL" id="JARGDH010000049">
    <property type="protein sequence ID" value="KAL0263989.1"/>
    <property type="molecule type" value="Genomic_DNA"/>
</dbReference>